<comment type="pathway">
    <text evidence="1">Amino-acid biosynthesis; L-asparagine biosynthesis; L-asparagine from L-aspartate (L-Gln route): step 1/1.</text>
</comment>
<organism evidence="6 7">
    <name type="scientific">Novosphingobium beihaiensis</name>
    <dbReference type="NCBI Taxonomy" id="2930389"/>
    <lineage>
        <taxon>Bacteria</taxon>
        <taxon>Pseudomonadati</taxon>
        <taxon>Pseudomonadota</taxon>
        <taxon>Alphaproteobacteria</taxon>
        <taxon>Sphingomonadales</taxon>
        <taxon>Sphingomonadaceae</taxon>
        <taxon>Novosphingobium</taxon>
    </lineage>
</organism>
<dbReference type="EMBL" id="JALHLG010000011">
    <property type="protein sequence ID" value="MCJ2187063.1"/>
    <property type="molecule type" value="Genomic_DNA"/>
</dbReference>
<dbReference type="InterPro" id="IPR051786">
    <property type="entry name" value="ASN_synthetase/amidase"/>
</dbReference>
<feature type="domain" description="Asparagine synthetase" evidence="4">
    <location>
        <begin position="225"/>
        <end position="600"/>
    </location>
</feature>
<evidence type="ECO:0000256" key="1">
    <source>
        <dbReference type="ARBA" id="ARBA00005187"/>
    </source>
</evidence>
<proteinExistence type="predicted"/>
<feature type="domain" description="Glutamine amidotransferase type-2" evidence="5">
    <location>
        <begin position="92"/>
        <end position="139"/>
    </location>
</feature>
<evidence type="ECO:0000259" key="5">
    <source>
        <dbReference type="Pfam" id="PF13537"/>
    </source>
</evidence>
<dbReference type="Gene3D" id="3.40.50.620">
    <property type="entry name" value="HUPs"/>
    <property type="match status" value="1"/>
</dbReference>
<dbReference type="PANTHER" id="PTHR43284:SF1">
    <property type="entry name" value="ASPARAGINE SYNTHETASE"/>
    <property type="match status" value="1"/>
</dbReference>
<dbReference type="InterPro" id="IPR001962">
    <property type="entry name" value="Asn_synthase"/>
</dbReference>
<gene>
    <name evidence="6" type="ORF">MTR66_09575</name>
</gene>
<protein>
    <recommendedName>
        <fullName evidence="2">asparagine synthase (glutamine-hydrolyzing)</fullName>
        <ecNumber evidence="2">6.3.5.4</ecNumber>
    </recommendedName>
</protein>
<accession>A0ABT0BPV5</accession>
<dbReference type="InterPro" id="IPR029055">
    <property type="entry name" value="Ntn_hydrolases_N"/>
</dbReference>
<dbReference type="Proteomes" id="UP001202281">
    <property type="component" value="Unassembled WGS sequence"/>
</dbReference>
<evidence type="ECO:0000259" key="4">
    <source>
        <dbReference type="Pfam" id="PF00733"/>
    </source>
</evidence>
<dbReference type="InterPro" id="IPR014729">
    <property type="entry name" value="Rossmann-like_a/b/a_fold"/>
</dbReference>
<reference evidence="6 7" key="1">
    <citation type="submission" date="2022-04" db="EMBL/GenBank/DDBJ databases">
        <title>Identification of a novel bacterium isolated from mangrove sediments.</title>
        <authorList>
            <person name="Pan X."/>
        </authorList>
    </citation>
    <scope>NUCLEOTIDE SEQUENCE [LARGE SCALE GENOMIC DNA]</scope>
    <source>
        <strain evidence="6 7">B2638</strain>
    </source>
</reference>
<dbReference type="SUPFAM" id="SSF56235">
    <property type="entry name" value="N-terminal nucleophile aminohydrolases (Ntn hydrolases)"/>
    <property type="match status" value="1"/>
</dbReference>
<sequence>MFFFVCWSKHDQGLGLDAISLNRRLEAKRWPVRETLATPAGDLLSCFGIAGISRAVRDKGLLLAGDVRLDTLDGQVVDGDPFTALADGYRVLGQRLPGACVGDLALAIVDPSERRLMAIGDRLGIHPLYWQETSHAVLITNLPAAFSVAGAANDRLDREAIREFTLWSTPEDGATFLRGRKRLPPGHCLLADRQSGTVRIERYWHPDDVTVTFGLKDREVAEEGRRLVDQAVRRRLPASGCVGLEVSAGLDSSLVTALAARAGRERGLSFAPAAMVYPDWALAALASTQFPDADPREPVARMLAGLGMPPARFVDDVGADVVDRTRSSVRRLEAPWSLGRAKADLHDVFLDQGARVFLTGEGGNEAVSHGGGEVLAEHVGRRRYLAFVREAWLRLPRGRPRATTRAAETLLFIFQPKLARRLRRGRPKNDITSIFMRRALRRFAGSNASPEVFERQMAHGVEHAISPRFRSVHDSIAYALRREVNLRGLEGMYLDAADRGLDVRHPLLDADLVRFCLSLPGEHFSRDGYDRRLIRTLGEGLIPDDIRLHRGRTPHGLKVTRAQVWRERESVIAYLEQMGQRPAVTEFFDVEEMIAFLRAEEVLDLRREKIVDWAVLIVGLRMIAGLEEMG</sequence>
<evidence type="ECO:0000256" key="3">
    <source>
        <dbReference type="ARBA" id="ARBA00048741"/>
    </source>
</evidence>
<dbReference type="PANTHER" id="PTHR43284">
    <property type="entry name" value="ASPARAGINE SYNTHETASE (GLUTAMINE-HYDROLYZING)"/>
    <property type="match status" value="1"/>
</dbReference>
<dbReference type="Pfam" id="PF13537">
    <property type="entry name" value="GATase_7"/>
    <property type="match status" value="1"/>
</dbReference>
<comment type="caution">
    <text evidence="6">The sequence shown here is derived from an EMBL/GenBank/DDBJ whole genome shotgun (WGS) entry which is preliminary data.</text>
</comment>
<evidence type="ECO:0000313" key="6">
    <source>
        <dbReference type="EMBL" id="MCJ2187063.1"/>
    </source>
</evidence>
<comment type="catalytic activity">
    <reaction evidence="3">
        <text>L-aspartate + L-glutamine + ATP + H2O = L-asparagine + L-glutamate + AMP + diphosphate + H(+)</text>
        <dbReference type="Rhea" id="RHEA:12228"/>
        <dbReference type="ChEBI" id="CHEBI:15377"/>
        <dbReference type="ChEBI" id="CHEBI:15378"/>
        <dbReference type="ChEBI" id="CHEBI:29985"/>
        <dbReference type="ChEBI" id="CHEBI:29991"/>
        <dbReference type="ChEBI" id="CHEBI:30616"/>
        <dbReference type="ChEBI" id="CHEBI:33019"/>
        <dbReference type="ChEBI" id="CHEBI:58048"/>
        <dbReference type="ChEBI" id="CHEBI:58359"/>
        <dbReference type="ChEBI" id="CHEBI:456215"/>
        <dbReference type="EC" id="6.3.5.4"/>
    </reaction>
</comment>
<dbReference type="InterPro" id="IPR017932">
    <property type="entry name" value="GATase_2_dom"/>
</dbReference>
<dbReference type="RefSeq" id="WP_243920271.1">
    <property type="nucleotide sequence ID" value="NZ_JALHLG010000011.1"/>
</dbReference>
<dbReference type="EC" id="6.3.5.4" evidence="2"/>
<dbReference type="SUPFAM" id="SSF52402">
    <property type="entry name" value="Adenine nucleotide alpha hydrolases-like"/>
    <property type="match status" value="1"/>
</dbReference>
<name>A0ABT0BPV5_9SPHN</name>
<keyword evidence="7" id="KW-1185">Reference proteome</keyword>
<dbReference type="Gene3D" id="3.60.20.10">
    <property type="entry name" value="Glutamine Phosphoribosylpyrophosphate, subunit 1, domain 1"/>
    <property type="match status" value="1"/>
</dbReference>
<evidence type="ECO:0000256" key="2">
    <source>
        <dbReference type="ARBA" id="ARBA00012737"/>
    </source>
</evidence>
<evidence type="ECO:0000313" key="7">
    <source>
        <dbReference type="Proteomes" id="UP001202281"/>
    </source>
</evidence>
<dbReference type="Pfam" id="PF00733">
    <property type="entry name" value="Asn_synthase"/>
    <property type="match status" value="1"/>
</dbReference>